<dbReference type="Pfam" id="PF00440">
    <property type="entry name" value="TetR_N"/>
    <property type="match status" value="1"/>
</dbReference>
<evidence type="ECO:0000256" key="3">
    <source>
        <dbReference type="ARBA" id="ARBA00023125"/>
    </source>
</evidence>
<dbReference type="PANTHER" id="PTHR43316:SF8">
    <property type="entry name" value="HAD FAMILY HYDROLASE"/>
    <property type="match status" value="1"/>
</dbReference>
<dbReference type="InterPro" id="IPR036412">
    <property type="entry name" value="HAD-like_sf"/>
</dbReference>
<dbReference type="InterPro" id="IPR001647">
    <property type="entry name" value="HTH_TetR"/>
</dbReference>
<dbReference type="InterPro" id="IPR023214">
    <property type="entry name" value="HAD_sf"/>
</dbReference>
<dbReference type="PANTHER" id="PTHR43316">
    <property type="entry name" value="HYDROLASE, HALOACID DELAHOGENASE-RELATED"/>
    <property type="match status" value="1"/>
</dbReference>
<gene>
    <name evidence="7" type="ORF">SAMN04489832_0036</name>
</gene>
<organism evidence="7 8">
    <name type="scientific">Micromonospora cremea</name>
    <dbReference type="NCBI Taxonomy" id="709881"/>
    <lineage>
        <taxon>Bacteria</taxon>
        <taxon>Bacillati</taxon>
        <taxon>Actinomycetota</taxon>
        <taxon>Actinomycetes</taxon>
        <taxon>Micromonosporales</taxon>
        <taxon>Micromonosporaceae</taxon>
        <taxon>Micromonospora</taxon>
    </lineage>
</organism>
<dbReference type="AlphaFoldDB" id="A0A1N5T9D4"/>
<feature type="DNA-binding region" description="H-T-H motif" evidence="5">
    <location>
        <begin position="36"/>
        <end position="55"/>
    </location>
</feature>
<dbReference type="GO" id="GO:0016787">
    <property type="term" value="F:hydrolase activity"/>
    <property type="evidence" value="ECO:0007669"/>
    <property type="project" value="UniProtKB-KW"/>
</dbReference>
<dbReference type="EMBL" id="FSQT01000001">
    <property type="protein sequence ID" value="SIM44891.1"/>
    <property type="molecule type" value="Genomic_DNA"/>
</dbReference>
<dbReference type="SUPFAM" id="SSF48498">
    <property type="entry name" value="Tetracyclin repressor-like, C-terminal domain"/>
    <property type="match status" value="1"/>
</dbReference>
<keyword evidence="8" id="KW-1185">Reference proteome</keyword>
<dbReference type="InterPro" id="IPR009057">
    <property type="entry name" value="Homeodomain-like_sf"/>
</dbReference>
<evidence type="ECO:0000256" key="2">
    <source>
        <dbReference type="ARBA" id="ARBA00023015"/>
    </source>
</evidence>
<dbReference type="SFLD" id="SFLDG01129">
    <property type="entry name" value="C1.5:_HAD__Beta-PGM__Phosphata"/>
    <property type="match status" value="1"/>
</dbReference>
<feature type="domain" description="HTH tetR-type" evidence="6">
    <location>
        <begin position="13"/>
        <end position="73"/>
    </location>
</feature>
<keyword evidence="3 5" id="KW-0238">DNA-binding</keyword>
<dbReference type="Gene3D" id="1.10.357.10">
    <property type="entry name" value="Tetracycline Repressor, domain 2"/>
    <property type="match status" value="1"/>
</dbReference>
<dbReference type="InterPro" id="IPR023198">
    <property type="entry name" value="PGP-like_dom2"/>
</dbReference>
<sequence>MGVSGPAEGATEEDRRDLIVTVARELAEVEGWTGVSPRRLAERAEVDVGDLYRHFADQEALLAAVAVCAFADLAADLAEAHAEATGGPERVWPAVASAYLDFAYANPEVYDAMLALTPDLALGVDGVPAAPRGVFTELRSALTPLAEGRDPDTLAEVGWSLLHGMVMLTRGGRLRPEAQEGRETMIAERLLRWPCPAGSRAGRKPVGWTAHHALGSRTVRGVDHEGGGMTVDQAARRQAQVLIFDADDTLWENNVVFERVIDDFLAWLDHPTLDRVELRAVLDDIERANTVAHGYGSKVFLRSLADCLERLRERPATDAERQEIDRLAVALVEHRVELMPGVADALDELAGRHELLLLTKGDQVEQQRKLDACGLLHHFRAAHIVAEKDVDTYRWLVREHGFDPAGAWMIGNSPKSDILPARAAGLNAVFIPNENTWVLEDDELDPTDARVLRLAAFRDLLRHF</sequence>
<dbReference type="SUPFAM" id="SSF56784">
    <property type="entry name" value="HAD-like"/>
    <property type="match status" value="1"/>
</dbReference>
<evidence type="ECO:0000256" key="4">
    <source>
        <dbReference type="ARBA" id="ARBA00023163"/>
    </source>
</evidence>
<dbReference type="Gene3D" id="3.40.50.1000">
    <property type="entry name" value="HAD superfamily/HAD-like"/>
    <property type="match status" value="1"/>
</dbReference>
<protein>
    <submittedName>
        <fullName evidence="7">FMN phosphatase YigB, HAD superfamily</fullName>
    </submittedName>
</protein>
<dbReference type="STRING" id="709881.SAMN04489832_0036"/>
<name>A0A1N5T9D4_9ACTN</name>
<evidence type="ECO:0000256" key="5">
    <source>
        <dbReference type="PROSITE-ProRule" id="PRU00335"/>
    </source>
</evidence>
<keyword evidence="4" id="KW-0804">Transcription</keyword>
<dbReference type="Proteomes" id="UP000185124">
    <property type="component" value="Unassembled WGS sequence"/>
</dbReference>
<dbReference type="InterPro" id="IPR025996">
    <property type="entry name" value="MT1864/Rv1816-like_C"/>
</dbReference>
<dbReference type="InterPro" id="IPR036271">
    <property type="entry name" value="Tet_transcr_reg_TetR-rel_C_sf"/>
</dbReference>
<dbReference type="SFLD" id="SFLDS00003">
    <property type="entry name" value="Haloacid_Dehalogenase"/>
    <property type="match status" value="1"/>
</dbReference>
<evidence type="ECO:0000259" key="6">
    <source>
        <dbReference type="PROSITE" id="PS50977"/>
    </source>
</evidence>
<keyword evidence="1" id="KW-0378">Hydrolase</keyword>
<dbReference type="InterPro" id="IPR051540">
    <property type="entry name" value="S-2-haloacid_dehalogenase"/>
</dbReference>
<proteinExistence type="predicted"/>
<dbReference type="PRINTS" id="PR00455">
    <property type="entry name" value="HTHTETR"/>
</dbReference>
<dbReference type="GO" id="GO:0003677">
    <property type="term" value="F:DNA binding"/>
    <property type="evidence" value="ECO:0007669"/>
    <property type="project" value="UniProtKB-UniRule"/>
</dbReference>
<reference evidence="8" key="1">
    <citation type="submission" date="2016-12" db="EMBL/GenBank/DDBJ databases">
        <authorList>
            <person name="Varghese N."/>
            <person name="Submissions S."/>
        </authorList>
    </citation>
    <scope>NUCLEOTIDE SEQUENCE [LARGE SCALE GENOMIC DNA]</scope>
    <source>
        <strain evidence="8">DSM 45599</strain>
    </source>
</reference>
<accession>A0A1N5T9D4</accession>
<evidence type="ECO:0000313" key="8">
    <source>
        <dbReference type="Proteomes" id="UP000185124"/>
    </source>
</evidence>
<dbReference type="Pfam" id="PF00702">
    <property type="entry name" value="Hydrolase"/>
    <property type="match status" value="1"/>
</dbReference>
<dbReference type="SUPFAM" id="SSF46689">
    <property type="entry name" value="Homeodomain-like"/>
    <property type="match status" value="1"/>
</dbReference>
<dbReference type="Gene3D" id="1.10.150.240">
    <property type="entry name" value="Putative phosphatase, domain 2"/>
    <property type="match status" value="1"/>
</dbReference>
<dbReference type="Pfam" id="PF13305">
    <property type="entry name" value="TetR_C_33"/>
    <property type="match status" value="1"/>
</dbReference>
<evidence type="ECO:0000313" key="7">
    <source>
        <dbReference type="EMBL" id="SIM44891.1"/>
    </source>
</evidence>
<dbReference type="PROSITE" id="PS50977">
    <property type="entry name" value="HTH_TETR_2"/>
    <property type="match status" value="1"/>
</dbReference>
<keyword evidence="2" id="KW-0805">Transcription regulation</keyword>
<evidence type="ECO:0000256" key="1">
    <source>
        <dbReference type="ARBA" id="ARBA00022801"/>
    </source>
</evidence>